<evidence type="ECO:0000259" key="1">
    <source>
        <dbReference type="Pfam" id="PF25597"/>
    </source>
</evidence>
<dbReference type="Proteomes" id="UP000198211">
    <property type="component" value="Unassembled WGS sequence"/>
</dbReference>
<evidence type="ECO:0000313" key="2">
    <source>
        <dbReference type="EMBL" id="OWZ04840.1"/>
    </source>
</evidence>
<proteinExistence type="predicted"/>
<gene>
    <name evidence="2" type="ORF">PHMEG_00023185</name>
</gene>
<organism evidence="2 3">
    <name type="scientific">Phytophthora megakarya</name>
    <dbReference type="NCBI Taxonomy" id="4795"/>
    <lineage>
        <taxon>Eukaryota</taxon>
        <taxon>Sar</taxon>
        <taxon>Stramenopiles</taxon>
        <taxon>Oomycota</taxon>
        <taxon>Peronosporomycetes</taxon>
        <taxon>Peronosporales</taxon>
        <taxon>Peronosporaceae</taxon>
        <taxon>Phytophthora</taxon>
    </lineage>
</organism>
<protein>
    <submittedName>
        <fullName evidence="2">Transposon Polyprotein integrase</fullName>
    </submittedName>
</protein>
<feature type="domain" description="Retroviral polymerase SH3-like" evidence="1">
    <location>
        <begin position="48"/>
        <end position="100"/>
    </location>
</feature>
<dbReference type="AlphaFoldDB" id="A0A225VJZ0"/>
<keyword evidence="3" id="KW-1185">Reference proteome</keyword>
<dbReference type="Pfam" id="PF25597">
    <property type="entry name" value="SH3_retrovirus"/>
    <property type="match status" value="1"/>
</dbReference>
<accession>A0A225VJZ0</accession>
<evidence type="ECO:0000313" key="3">
    <source>
        <dbReference type="Proteomes" id="UP000198211"/>
    </source>
</evidence>
<dbReference type="EMBL" id="NBNE01004744">
    <property type="protein sequence ID" value="OWZ04840.1"/>
    <property type="molecule type" value="Genomic_DNA"/>
</dbReference>
<sequence length="100" mass="11292">MEKARTMVTTRTFLLCGGRKLGVAVYWINGPTNVAPSNVTLYELGFKGYAHIDGFRRMKLEVRGFRCLFLGTAENGKGYRVYDLEASKAKVARLVKLDER</sequence>
<name>A0A225VJZ0_9STRA</name>
<reference evidence="3" key="1">
    <citation type="submission" date="2017-03" db="EMBL/GenBank/DDBJ databases">
        <title>Phytopthora megakarya and P. palmivora, two closely related causual agents of cacao black pod achieved similar genome size and gene model numbers by different mechanisms.</title>
        <authorList>
            <person name="Ali S."/>
            <person name="Shao J."/>
            <person name="Larry D.J."/>
            <person name="Kronmiller B."/>
            <person name="Shen D."/>
            <person name="Strem M.D."/>
            <person name="Melnick R.L."/>
            <person name="Guiltinan M.J."/>
            <person name="Tyler B.M."/>
            <person name="Meinhardt L.W."/>
            <person name="Bailey B.A."/>
        </authorList>
    </citation>
    <scope>NUCLEOTIDE SEQUENCE [LARGE SCALE GENOMIC DNA]</scope>
    <source>
        <strain evidence="3">zdho120</strain>
    </source>
</reference>
<dbReference type="InterPro" id="IPR057670">
    <property type="entry name" value="SH3_retrovirus"/>
</dbReference>
<dbReference type="OrthoDB" id="166668at2759"/>
<comment type="caution">
    <text evidence="2">The sequence shown here is derived from an EMBL/GenBank/DDBJ whole genome shotgun (WGS) entry which is preliminary data.</text>
</comment>